<feature type="domain" description="Metallo-beta-lactamase" evidence="1">
    <location>
        <begin position="17"/>
        <end position="208"/>
    </location>
</feature>
<dbReference type="SUPFAM" id="SSF56281">
    <property type="entry name" value="Metallo-hydrolase/oxidoreductase"/>
    <property type="match status" value="1"/>
</dbReference>
<comment type="caution">
    <text evidence="2">The sequence shown here is derived from an EMBL/GenBank/DDBJ whole genome shotgun (WGS) entry which is preliminary data.</text>
</comment>
<dbReference type="Pfam" id="PF23023">
    <property type="entry name" value="Anti-Pycsar_Apyc1"/>
    <property type="match status" value="1"/>
</dbReference>
<reference evidence="2 3" key="1">
    <citation type="submission" date="2019-08" db="EMBL/GenBank/DDBJ databases">
        <title>In-depth cultivation of the pig gut microbiome towards novel bacterial diversity and tailored functional studies.</title>
        <authorList>
            <person name="Wylensek D."/>
            <person name="Hitch T.C.A."/>
            <person name="Clavel T."/>
        </authorList>
    </citation>
    <scope>NUCLEOTIDE SEQUENCE [LARGE SCALE GENOMIC DNA]</scope>
    <source>
        <strain evidence="2 3">MUC/MUC-530-WT-4D</strain>
    </source>
</reference>
<evidence type="ECO:0000259" key="1">
    <source>
        <dbReference type="SMART" id="SM00849"/>
    </source>
</evidence>
<dbReference type="InterPro" id="IPR036866">
    <property type="entry name" value="RibonucZ/Hydroxyglut_hydro"/>
</dbReference>
<dbReference type="RefSeq" id="WP_154429449.1">
    <property type="nucleotide sequence ID" value="NZ_VUNI01000006.1"/>
</dbReference>
<dbReference type="GO" id="GO:0042781">
    <property type="term" value="F:3'-tRNA processing endoribonuclease activity"/>
    <property type="evidence" value="ECO:0007669"/>
    <property type="project" value="TreeGrafter"/>
</dbReference>
<proteinExistence type="predicted"/>
<dbReference type="AlphaFoldDB" id="A0A6L5YPL2"/>
<dbReference type="PANTHER" id="PTHR46018">
    <property type="entry name" value="ZINC PHOSPHODIESTERASE ELAC PROTEIN 1"/>
    <property type="match status" value="1"/>
</dbReference>
<keyword evidence="2" id="KW-0378">Hydrolase</keyword>
<dbReference type="EMBL" id="VUNI01000006">
    <property type="protein sequence ID" value="MST74483.1"/>
    <property type="molecule type" value="Genomic_DNA"/>
</dbReference>
<dbReference type="PANTHER" id="PTHR46018:SF7">
    <property type="entry name" value="RIBONUCLEASE Z"/>
    <property type="match status" value="1"/>
</dbReference>
<organism evidence="2 3">
    <name type="scientific">Roseburia porci</name>
    <dbReference type="NCBI Taxonomy" id="2605790"/>
    <lineage>
        <taxon>Bacteria</taxon>
        <taxon>Bacillati</taxon>
        <taxon>Bacillota</taxon>
        <taxon>Clostridia</taxon>
        <taxon>Lachnospirales</taxon>
        <taxon>Lachnospiraceae</taxon>
        <taxon>Roseburia</taxon>
    </lineage>
</organism>
<evidence type="ECO:0000313" key="3">
    <source>
        <dbReference type="Proteomes" id="UP000474024"/>
    </source>
</evidence>
<sequence length="266" mass="30433">MKLTMLGTGCAVVTDCYNTCYVLSENNKHLLVDGGGGSGLLHQLKAANIPVNDIHEIFVTHKHIDHILGIVWLIRVIGQNMNKGTYQGEATIYGHDEVIRILRSMSETLLQTKVTRFIDDRIHLVTVNDGEEKTILDKKVTFFDIHSSKDKQFGYCMDLGDGKRLTCCGDEPYNEYELDYVKDCTWLLHEAFCLYSEADIFSPYEKHHSTVKDACELATQMHVTNLLLYHTEDKHIQNRKELYTKEGARYFHGSLFIPDDLEVLDL</sequence>
<dbReference type="Proteomes" id="UP000474024">
    <property type="component" value="Unassembled WGS sequence"/>
</dbReference>
<protein>
    <submittedName>
        <fullName evidence="2">MBL fold metallo-hydrolase</fullName>
    </submittedName>
</protein>
<keyword evidence="3" id="KW-1185">Reference proteome</keyword>
<accession>A0A6L5YPL2</accession>
<evidence type="ECO:0000313" key="2">
    <source>
        <dbReference type="EMBL" id="MST74483.1"/>
    </source>
</evidence>
<dbReference type="InterPro" id="IPR001279">
    <property type="entry name" value="Metallo-B-lactamas"/>
</dbReference>
<gene>
    <name evidence="2" type="ORF">FYJ75_05450</name>
</gene>
<dbReference type="SMART" id="SM00849">
    <property type="entry name" value="Lactamase_B"/>
    <property type="match status" value="1"/>
</dbReference>
<dbReference type="Gene3D" id="3.60.15.10">
    <property type="entry name" value="Ribonuclease Z/Hydroxyacylglutathione hydrolase-like"/>
    <property type="match status" value="1"/>
</dbReference>
<name>A0A6L5YPL2_9FIRM</name>